<gene>
    <name evidence="6" type="ORF">Scep_014533</name>
</gene>
<reference evidence="6 7" key="1">
    <citation type="submission" date="2024-01" db="EMBL/GenBank/DDBJ databases">
        <title>Genome assemblies of Stephania.</title>
        <authorList>
            <person name="Yang L."/>
        </authorList>
    </citation>
    <scope>NUCLEOTIDE SEQUENCE [LARGE SCALE GENOMIC DNA]</scope>
    <source>
        <strain evidence="6">JXDWG</strain>
        <tissue evidence="6">Leaf</tissue>
    </source>
</reference>
<dbReference type="InterPro" id="IPR002156">
    <property type="entry name" value="RNaseH_domain"/>
</dbReference>
<proteinExistence type="predicted"/>
<feature type="domain" description="WHIM2" evidence="5">
    <location>
        <begin position="306"/>
        <end position="388"/>
    </location>
</feature>
<dbReference type="AlphaFoldDB" id="A0AAP0J3H9"/>
<protein>
    <recommendedName>
        <fullName evidence="8">RNase H type-1 domain-containing protein</fullName>
    </recommendedName>
</protein>
<dbReference type="GO" id="GO:0006357">
    <property type="term" value="P:regulation of transcription by RNA polymerase II"/>
    <property type="evidence" value="ECO:0007669"/>
    <property type="project" value="InterPro"/>
</dbReference>
<dbReference type="InterPro" id="IPR044730">
    <property type="entry name" value="RNase_H-like_dom_plant"/>
</dbReference>
<comment type="subcellular location">
    <subcellularLocation>
        <location evidence="1">Nucleus</location>
    </subcellularLocation>
</comment>
<keyword evidence="7" id="KW-1185">Reference proteome</keyword>
<dbReference type="InterPro" id="IPR044977">
    <property type="entry name" value="RLT1-3"/>
</dbReference>
<dbReference type="InterPro" id="IPR028941">
    <property type="entry name" value="WHIM2_dom"/>
</dbReference>
<dbReference type="InterPro" id="IPR012337">
    <property type="entry name" value="RNaseH-like_sf"/>
</dbReference>
<evidence type="ECO:0000256" key="1">
    <source>
        <dbReference type="ARBA" id="ARBA00004123"/>
    </source>
</evidence>
<dbReference type="GO" id="GO:0003676">
    <property type="term" value="F:nucleic acid binding"/>
    <property type="evidence" value="ECO:0007669"/>
    <property type="project" value="InterPro"/>
</dbReference>
<name>A0AAP0J3H9_9MAGN</name>
<dbReference type="PANTHER" id="PTHR36968">
    <property type="entry name" value="HOMEOBOX-DDT DOMAIN PROTEIN RLT2"/>
    <property type="match status" value="1"/>
</dbReference>
<evidence type="ECO:0000313" key="7">
    <source>
        <dbReference type="Proteomes" id="UP001419268"/>
    </source>
</evidence>
<dbReference type="SUPFAM" id="SSF53098">
    <property type="entry name" value="Ribonuclease H-like"/>
    <property type="match status" value="1"/>
</dbReference>
<feature type="region of interest" description="Disordered" evidence="3">
    <location>
        <begin position="402"/>
        <end position="463"/>
    </location>
</feature>
<keyword evidence="2" id="KW-0539">Nucleus</keyword>
<evidence type="ECO:0008006" key="8">
    <source>
        <dbReference type="Google" id="ProtNLM"/>
    </source>
</evidence>
<organism evidence="6 7">
    <name type="scientific">Stephania cephalantha</name>
    <dbReference type="NCBI Taxonomy" id="152367"/>
    <lineage>
        <taxon>Eukaryota</taxon>
        <taxon>Viridiplantae</taxon>
        <taxon>Streptophyta</taxon>
        <taxon>Embryophyta</taxon>
        <taxon>Tracheophyta</taxon>
        <taxon>Spermatophyta</taxon>
        <taxon>Magnoliopsida</taxon>
        <taxon>Ranunculales</taxon>
        <taxon>Menispermaceae</taxon>
        <taxon>Menispermoideae</taxon>
        <taxon>Cissampelideae</taxon>
        <taxon>Stephania</taxon>
    </lineage>
</organism>
<dbReference type="EMBL" id="JBBNAG010000006">
    <property type="protein sequence ID" value="KAK9125687.1"/>
    <property type="molecule type" value="Genomic_DNA"/>
</dbReference>
<dbReference type="InterPro" id="IPR036397">
    <property type="entry name" value="RNaseH_sf"/>
</dbReference>
<feature type="compositionally biased region" description="Polar residues" evidence="3">
    <location>
        <begin position="431"/>
        <end position="451"/>
    </location>
</feature>
<dbReference type="GO" id="GO:0005634">
    <property type="term" value="C:nucleus"/>
    <property type="evidence" value="ECO:0007669"/>
    <property type="project" value="UniProtKB-SubCell"/>
</dbReference>
<comment type="caution">
    <text evidence="6">The sequence shown here is derived from an EMBL/GenBank/DDBJ whole genome shotgun (WGS) entry which is preliminary data.</text>
</comment>
<evidence type="ECO:0000256" key="2">
    <source>
        <dbReference type="ARBA" id="ARBA00023242"/>
    </source>
</evidence>
<sequence>MQSRPIQSWLPPSRGMMKLNVDAPIDSHKDFVGVGGVFRDHEGVVHKAFATKLEGFFSPKIAEFLAIKEGVRFAVANNIHVKKIESDASTVVASLRNHIITGFSGGVVEEIEDLLLKDVQQLIFHIPRSGNSVAHVNANNVRVSEKMRRIYSILGLVEIHETQGVPEAVIAMHHLRVLGQNNLGCSLGRIRSPDLTEVGACLLHYATSMAAEGIITEGSSIIHHGGAKIKRSSAKQSKLHKPSCDHMSNLKYMKETNNSVESLRYDSSPAILNPFRKENFSKYKNGLFGKNHSQSMEEVANGHAMQSIFLGYDRRFNRYWLLLGPCDVKDPGLRRIYFESSEDGHWEVIDTEEVTMDSAGESALCALLSVLDVRGAREAFLLSSLKKRDMFLRQATSNKVGMDDEMRQLTGQSEQSSINMSSCDGSPVSAVDNNSTLSDASKDQLVSTGETTLDAGRRGRHEK</sequence>
<evidence type="ECO:0000259" key="4">
    <source>
        <dbReference type="Pfam" id="PF13456"/>
    </source>
</evidence>
<accession>A0AAP0J3H9</accession>
<feature type="compositionally biased region" description="Polar residues" evidence="3">
    <location>
        <begin position="409"/>
        <end position="424"/>
    </location>
</feature>
<dbReference type="GO" id="GO:0004523">
    <property type="term" value="F:RNA-DNA hybrid ribonuclease activity"/>
    <property type="evidence" value="ECO:0007669"/>
    <property type="project" value="InterPro"/>
</dbReference>
<evidence type="ECO:0000259" key="5">
    <source>
        <dbReference type="Pfam" id="PF15613"/>
    </source>
</evidence>
<evidence type="ECO:0000256" key="3">
    <source>
        <dbReference type="SAM" id="MobiDB-lite"/>
    </source>
</evidence>
<dbReference type="PANTHER" id="PTHR36968:SF8">
    <property type="entry name" value="HOMEOBOX-DDT DOMAIN PROTEIN RLT3 ISOFORM X1"/>
    <property type="match status" value="1"/>
</dbReference>
<dbReference type="Pfam" id="PF13456">
    <property type="entry name" value="RVT_3"/>
    <property type="match status" value="1"/>
</dbReference>
<dbReference type="CDD" id="cd06222">
    <property type="entry name" value="RNase_H_like"/>
    <property type="match status" value="1"/>
</dbReference>
<dbReference type="Proteomes" id="UP001419268">
    <property type="component" value="Unassembled WGS sequence"/>
</dbReference>
<dbReference type="Gene3D" id="3.30.420.10">
    <property type="entry name" value="Ribonuclease H-like superfamily/Ribonuclease H"/>
    <property type="match status" value="1"/>
</dbReference>
<feature type="domain" description="RNase H type-1" evidence="4">
    <location>
        <begin position="21"/>
        <end position="140"/>
    </location>
</feature>
<dbReference type="Pfam" id="PF15613">
    <property type="entry name" value="WSD"/>
    <property type="match status" value="1"/>
</dbReference>
<evidence type="ECO:0000313" key="6">
    <source>
        <dbReference type="EMBL" id="KAK9125687.1"/>
    </source>
</evidence>